<feature type="signal peptide" evidence="1">
    <location>
        <begin position="1"/>
        <end position="24"/>
    </location>
</feature>
<organism evidence="2 3">
    <name type="scientific">Mesorhizobium mediterraneum</name>
    <dbReference type="NCBI Taxonomy" id="43617"/>
    <lineage>
        <taxon>Bacteria</taxon>
        <taxon>Pseudomonadati</taxon>
        <taxon>Pseudomonadota</taxon>
        <taxon>Alphaproteobacteria</taxon>
        <taxon>Hyphomicrobiales</taxon>
        <taxon>Phyllobacteriaceae</taxon>
        <taxon>Mesorhizobium</taxon>
    </lineage>
</organism>
<dbReference type="RefSeq" id="WP_095489020.1">
    <property type="nucleotide sequence ID" value="NZ_CP088151.1"/>
</dbReference>
<evidence type="ECO:0000313" key="2">
    <source>
        <dbReference type="EMBL" id="PAP98277.1"/>
    </source>
</evidence>
<sequence>MERMSLARSLAVAAMLMPSMNARAAANNDPDWPCIQRKVPQLSLGQIWNGPELPPAAKDLSKDPAVSALVEEVAARRMPIAEAQKKIRDFAASLPAEQLAPKMAMLVQGMFDHMDTERSHVISGISRYAHKQLEMAAALRKEASDVDALREKPDADPDEVERRTEQLKFATRIFNERVQSLTYVCDVPTIIEQRLYQLSKAVSETLAAKKN</sequence>
<keyword evidence="3" id="KW-1185">Reference proteome</keyword>
<dbReference type="Proteomes" id="UP000216215">
    <property type="component" value="Unassembled WGS sequence"/>
</dbReference>
<keyword evidence="1" id="KW-0732">Signal</keyword>
<gene>
    <name evidence="2" type="ORF">CIT25_31495</name>
</gene>
<evidence type="ECO:0000313" key="3">
    <source>
        <dbReference type="Proteomes" id="UP000216215"/>
    </source>
</evidence>
<reference evidence="3" key="1">
    <citation type="submission" date="2017-08" db="EMBL/GenBank/DDBJ databases">
        <title>Mesorhizobium wenxinae sp. nov., a novel rhizobial species isolated from root nodules of chickpea (Cicer arietinum L.).</title>
        <authorList>
            <person name="Zhang J."/>
        </authorList>
    </citation>
    <scope>NUCLEOTIDE SEQUENCE [LARGE SCALE GENOMIC DNA]</scope>
    <source>
        <strain evidence="3">USDA 3392</strain>
    </source>
</reference>
<comment type="caution">
    <text evidence="2">The sequence shown here is derived from an EMBL/GenBank/DDBJ whole genome shotgun (WGS) entry which is preliminary data.</text>
</comment>
<name>A0AB36R0P2_9HYPH</name>
<dbReference type="EMBL" id="NPKI01000046">
    <property type="protein sequence ID" value="PAP98277.1"/>
    <property type="molecule type" value="Genomic_DNA"/>
</dbReference>
<evidence type="ECO:0000256" key="1">
    <source>
        <dbReference type="SAM" id="SignalP"/>
    </source>
</evidence>
<protein>
    <recommendedName>
        <fullName evidence="4">Secreted protein</fullName>
    </recommendedName>
</protein>
<dbReference type="AlphaFoldDB" id="A0AB36R0P2"/>
<feature type="chain" id="PRO_5044277098" description="Secreted protein" evidence="1">
    <location>
        <begin position="25"/>
        <end position="211"/>
    </location>
</feature>
<evidence type="ECO:0008006" key="4">
    <source>
        <dbReference type="Google" id="ProtNLM"/>
    </source>
</evidence>
<proteinExistence type="predicted"/>
<accession>A0AB36R0P2</accession>